<keyword evidence="1" id="KW-0677">Repeat</keyword>
<evidence type="ECO:0008006" key="4">
    <source>
        <dbReference type="Google" id="ProtNLM"/>
    </source>
</evidence>
<organism evidence="2 3">
    <name type="scientific">Symbiodinium necroappetens</name>
    <dbReference type="NCBI Taxonomy" id="1628268"/>
    <lineage>
        <taxon>Eukaryota</taxon>
        <taxon>Sar</taxon>
        <taxon>Alveolata</taxon>
        <taxon>Dinophyceae</taxon>
        <taxon>Suessiales</taxon>
        <taxon>Symbiodiniaceae</taxon>
        <taxon>Symbiodinium</taxon>
    </lineage>
</organism>
<accession>A0A812RSB4</accession>
<keyword evidence="3" id="KW-1185">Reference proteome</keyword>
<dbReference type="InterPro" id="IPR011990">
    <property type="entry name" value="TPR-like_helical_dom_sf"/>
</dbReference>
<dbReference type="PANTHER" id="PTHR47447:SF17">
    <property type="entry name" value="OS12G0638900 PROTEIN"/>
    <property type="match status" value="1"/>
</dbReference>
<gene>
    <name evidence="2" type="ORF">SNEC2469_LOCUS12613</name>
</gene>
<reference evidence="2" key="1">
    <citation type="submission" date="2021-02" db="EMBL/GenBank/DDBJ databases">
        <authorList>
            <person name="Dougan E. K."/>
            <person name="Rhodes N."/>
            <person name="Thang M."/>
            <person name="Chan C."/>
        </authorList>
    </citation>
    <scope>NUCLEOTIDE SEQUENCE</scope>
</reference>
<dbReference type="PANTHER" id="PTHR47447">
    <property type="entry name" value="OS03G0856100 PROTEIN"/>
    <property type="match status" value="1"/>
</dbReference>
<evidence type="ECO:0000256" key="1">
    <source>
        <dbReference type="ARBA" id="ARBA00022737"/>
    </source>
</evidence>
<dbReference type="AlphaFoldDB" id="A0A812RSB4"/>
<dbReference type="OrthoDB" id="439070at2759"/>
<feature type="non-terminal residue" evidence="2">
    <location>
        <position position="1"/>
    </location>
</feature>
<proteinExistence type="predicted"/>
<protein>
    <recommendedName>
        <fullName evidence="4">Pentatricopeptide repeat-containing protein, chloroplastic</fullName>
    </recommendedName>
</protein>
<dbReference type="EMBL" id="CAJNJA010020034">
    <property type="protein sequence ID" value="CAE7454330.1"/>
    <property type="molecule type" value="Genomic_DNA"/>
</dbReference>
<sequence length="382" mass="40978">LGGPVQVLNAALTGCAHAAKWQLCLQLVQSATSACGTPDVATFGIAISALERGRVFWGRALSLLAESQRGSLNRTSVYNTTISAVGATSRWRMSLHLLQSMRDHAQEPDTSSFNASLSACERAWQWEQCLQVLWDAGFSADAASYSIVAGSLEQAGLWQEALQLLRGVPDLPLPSWRVLVRASAAQGWQHSLSYLLNLLSLSLPGEPLLDLALVDSVLGACARSLAWRQALKALELLGSWDASCLVQALHACESLHKGPQCEVLRQALGAALSRSALRSPSRKANDRSERGIFGTSLHGLVVLASWIRARTCGQPSAGPSTSMALERKVLQEQDSGGSELGGLGSGQMRSLLQQHVFTAEASKVPEKPRYSFVPGSWQVEVE</sequence>
<dbReference type="Gene3D" id="1.25.40.10">
    <property type="entry name" value="Tetratricopeptide repeat domain"/>
    <property type="match status" value="1"/>
</dbReference>
<dbReference type="Proteomes" id="UP000601435">
    <property type="component" value="Unassembled WGS sequence"/>
</dbReference>
<name>A0A812RSB4_9DINO</name>
<comment type="caution">
    <text evidence="2">The sequence shown here is derived from an EMBL/GenBank/DDBJ whole genome shotgun (WGS) entry which is preliminary data.</text>
</comment>
<evidence type="ECO:0000313" key="2">
    <source>
        <dbReference type="EMBL" id="CAE7454330.1"/>
    </source>
</evidence>
<evidence type="ECO:0000313" key="3">
    <source>
        <dbReference type="Proteomes" id="UP000601435"/>
    </source>
</evidence>